<gene>
    <name evidence="1" type="ORF">I5907_14875</name>
</gene>
<evidence type="ECO:0000313" key="2">
    <source>
        <dbReference type="Proteomes" id="UP000628448"/>
    </source>
</evidence>
<organism evidence="1 2">
    <name type="scientific">Panacibacter microcysteis</name>
    <dbReference type="NCBI Taxonomy" id="2793269"/>
    <lineage>
        <taxon>Bacteria</taxon>
        <taxon>Pseudomonadati</taxon>
        <taxon>Bacteroidota</taxon>
        <taxon>Chitinophagia</taxon>
        <taxon>Chitinophagales</taxon>
        <taxon>Chitinophagaceae</taxon>
        <taxon>Panacibacter</taxon>
    </lineage>
</organism>
<dbReference type="Proteomes" id="UP000628448">
    <property type="component" value="Unassembled WGS sequence"/>
</dbReference>
<dbReference type="EMBL" id="JADWYR010000002">
    <property type="protein sequence ID" value="MBG9377525.1"/>
    <property type="molecule type" value="Genomic_DNA"/>
</dbReference>
<dbReference type="RefSeq" id="WP_196991606.1">
    <property type="nucleotide sequence ID" value="NZ_JADWYR010000002.1"/>
</dbReference>
<keyword evidence="2" id="KW-1185">Reference proteome</keyword>
<dbReference type="AlphaFoldDB" id="A0A931E908"/>
<evidence type="ECO:0000313" key="1">
    <source>
        <dbReference type="EMBL" id="MBG9377525.1"/>
    </source>
</evidence>
<name>A0A931E908_9BACT</name>
<reference evidence="1" key="1">
    <citation type="submission" date="2020-11" db="EMBL/GenBank/DDBJ databases">
        <title>Bacterial whole genome sequence for Panacibacter sp. DH6.</title>
        <authorList>
            <person name="Le V."/>
            <person name="Ko S."/>
            <person name="Ahn C.-Y."/>
            <person name="Oh H.-M."/>
        </authorList>
    </citation>
    <scope>NUCLEOTIDE SEQUENCE</scope>
    <source>
        <strain evidence="1">DH6</strain>
    </source>
</reference>
<comment type="caution">
    <text evidence="1">The sequence shown here is derived from an EMBL/GenBank/DDBJ whole genome shotgun (WGS) entry which is preliminary data.</text>
</comment>
<sequence length="162" mass="18051">MRNPLLICTLSFLLFACNEQGNNAAGIADSSTAVSAQAAPAASVNETRENVSDKPVASFSRKVPDELNDWKFAVNVYETKQTFRFLMKMQYMELTAADTLKIPNVGMEPIVEIRPGKDAFSCIVGFLDKDKTFKEYKLVTAKDNNLSVKILHRYAAVTYEVK</sequence>
<dbReference type="PROSITE" id="PS51257">
    <property type="entry name" value="PROKAR_LIPOPROTEIN"/>
    <property type="match status" value="1"/>
</dbReference>
<evidence type="ECO:0008006" key="3">
    <source>
        <dbReference type="Google" id="ProtNLM"/>
    </source>
</evidence>
<proteinExistence type="predicted"/>
<protein>
    <recommendedName>
        <fullName evidence="3">Lipoprotein</fullName>
    </recommendedName>
</protein>
<accession>A0A931E908</accession>